<evidence type="ECO:0000256" key="3">
    <source>
        <dbReference type="SAM" id="MobiDB-lite"/>
    </source>
</evidence>
<gene>
    <name evidence="6" type="ORF">ACCUM_2518</name>
</gene>
<dbReference type="InterPro" id="IPR027417">
    <property type="entry name" value="P-loop_NTPase"/>
</dbReference>
<keyword evidence="7" id="KW-1185">Reference proteome</keyword>
<evidence type="ECO:0000313" key="7">
    <source>
        <dbReference type="Proteomes" id="UP000306324"/>
    </source>
</evidence>
<protein>
    <submittedName>
        <fullName evidence="6">Helicase, C-terminal:Type III restriction enzyme, res subunit:DEAD/DEAH box helicase, N-terminal</fullName>
    </submittedName>
</protein>
<dbReference type="PROSITE" id="PS51194">
    <property type="entry name" value="HELICASE_CTER"/>
    <property type="match status" value="1"/>
</dbReference>
<dbReference type="CDD" id="cd17923">
    <property type="entry name" value="DEXHc_Hrq1-like"/>
    <property type="match status" value="1"/>
</dbReference>
<keyword evidence="6" id="KW-0378">Hydrolase</keyword>
<feature type="domain" description="Helicase C-terminal" evidence="5">
    <location>
        <begin position="891"/>
        <end position="1087"/>
    </location>
</feature>
<dbReference type="PANTHER" id="PTHR47962:SF5">
    <property type="entry name" value="ATP-DEPENDENT HELICASE LHR-RELATED"/>
    <property type="match status" value="1"/>
</dbReference>
<reference evidence="6 7" key="1">
    <citation type="submission" date="2019-04" db="EMBL/GenBank/DDBJ databases">
        <title>A novel phosphate-accumulating bacterium identified in bioreactor for phosphate removal from wastewater.</title>
        <authorList>
            <person name="Kotlyarov R.Y."/>
            <person name="Beletsky A.V."/>
            <person name="Kallistova A.Y."/>
            <person name="Dorofeev A.G."/>
            <person name="Nikolaev Y.Y."/>
            <person name="Pimenov N.V."/>
            <person name="Ravin N.V."/>
            <person name="Mardanov A.V."/>
        </authorList>
    </citation>
    <scope>NUCLEOTIDE SEQUENCE [LARGE SCALE GENOMIC DNA]</scope>
    <source>
        <strain evidence="6 7">Bin19</strain>
    </source>
</reference>
<dbReference type="Gene3D" id="3.40.960.10">
    <property type="entry name" value="VSR Endonuclease"/>
    <property type="match status" value="1"/>
</dbReference>
<dbReference type="Gene3D" id="3.40.50.300">
    <property type="entry name" value="P-loop containing nucleotide triphosphate hydrolases"/>
    <property type="match status" value="2"/>
</dbReference>
<dbReference type="GO" id="GO:0016887">
    <property type="term" value="F:ATP hydrolysis activity"/>
    <property type="evidence" value="ECO:0007669"/>
    <property type="project" value="TreeGrafter"/>
</dbReference>
<sequence>MNVFDFRQHIVNEYSEFTRSFTRIKAEDIQSYVTKAYDSQKYWPEPLIQVNPNFKPGGTVQQLVQAGQLHPTCAEIFRLGKNESSVGVPLPLHTHQQEAIRFAAAGESYVMTTGTGSGKSLAYFIPIVDACLKARLAASERRTRAIVIYPMNALANSQLEELKKFLGSEPGRRPVTFGRYTGQEDDAERQAMAANPPDILLTNFMMLELLMTRQNEHDRAVMRNAKGLRFLVLDELHTYRGRQGADVALLVRRVREALGDKLVCIGTSATMATDGTEREHNTAVARVATRLFGTAIPSHNIVTETLQRVTPATETLKTVAPVLAAAIDAGIPNISFDELATHPMSVWVELTLGLDYESGKPRRARPKTLKQAAILLAEASGRPEDVCRRYLEQFLLRAYGVMDDAGKPLFAFKLHQFISGGGKVYSTLEAPGKREITLDGQQFVAGDRSRHLYNLHFCRDCGQEYVPVWDVDGPEGRAFERRSIDERQHEDDGVKFGFLMPDAAGIWNDADIERYPETWVEERADGEWRIKSSYRKYVPQAAKVRPDGVTTTEGGLRAWFIPGSFRFCLGCGTTHSTSGKDSLRLTSLSGEGRSSATTMLTLASLRYLYEQDEHLGAEAKKVLGFSDNRQDAALQAGHFNDFVQVLLTRAALLAAFTKDDGRALSEKEVANAVFEALGFDRDDPGARAEYMQQPDVKGNTRRQVQDAMRAILGYRSFFDLRRGWRFNNPNLEQLGLVRINYQDIDDLAADADQWVNAPQVLRAANAQERAAVLRVLFETMRQGLCIATRYLDRTELDQLRTQSYANLREPWGFTEDERPVPARWFVTRRPKDHVGHRGRKLNLDDFLVIGSSRSRIGRELKKSSTWGGGNPYVTQIKDDTYPEVIAALLKAAESYGLVRQEETDIGVTGWQLNGAALLWTPGEGTSPKQSNDNRFFRNLYRNIAGMLANPEHELFDFEAREHTAQVEQDDRLEREASFRFTDKDRKEWRDKKGSELEWLPVLFCSPTMELGVDISSLNTVYMRNVPPTPANYAQRSGRAGRAGQPALAITYCAAQSPHDQYYFRDPVRMVHGQVNPPTLDLANRELVQSHMHAIWLAETGKKLDSSIRGLLDMSHPAALPILEELAADLDRPEAKRRAHQRGLAVLDMLKDELTPQRAPWFTETWPETAFQCAYKELDEALKRWRDLYRATARQIELNFKIENNPAASERERREAQQRHNEARKQRDLLLAGESAFNSDFYTYRYLASQGFLPGYNFPRLPLLAYIPARRGNIGRESFLSRPRFLALGEFGPYSLIYHEGSQYRVTKALLTITSQDQVTEGARLATEVARLCPSCGYGHFRSQRDADRCFSCGASLAAAEEVKHLYRIENVSTKRAERITANEEERVRQGYEMQTTLQFAEADERLQKLTTEVLDSQGPLLELQYGPAATVWRMNFGWRRRKDKKVLGFMMNSITGHWVGGVDDAGEESGDDVPPDKTPPQRIVPYVEDRRNILIIRPHHGLGELSASTLATLQYALKRGIESVYQLEESELMAEPLPTRDNRQSLLFYEAAEGGAGVLTRLATESSALAAVAAEALEIMHFKRPAGGQPWVKAALDEELGDDGQPICEAGCYKCLLSYYNQPDHPLIDRQDKETGGLVLEMLCRLTQSEAKLGTHGRAPEQHSAELARTAGSSLEHAWLAYVEQHGHRKPDRGQHIIALAQTCADFFYDDYQLAVFIDGPHHEAEVQQTQDEAITRRLEEQGYLVVRFSRITSEWPTVFAAHADLFGASKNQ</sequence>
<dbReference type="Pfam" id="PF00270">
    <property type="entry name" value="DEAD"/>
    <property type="match status" value="1"/>
</dbReference>
<feature type="domain" description="Helicase ATP-binding" evidence="4">
    <location>
        <begin position="100"/>
        <end position="271"/>
    </location>
</feature>
<dbReference type="GO" id="GO:0004386">
    <property type="term" value="F:helicase activity"/>
    <property type="evidence" value="ECO:0007669"/>
    <property type="project" value="UniProtKB-KW"/>
</dbReference>
<dbReference type="OrthoDB" id="9815222at2"/>
<dbReference type="PROSITE" id="PS51192">
    <property type="entry name" value="HELICASE_ATP_BIND_1"/>
    <property type="match status" value="1"/>
</dbReference>
<dbReference type="Pfam" id="PF09369">
    <property type="entry name" value="MZB"/>
    <property type="match status" value="1"/>
</dbReference>
<feature type="compositionally biased region" description="Acidic residues" evidence="3">
    <location>
        <begin position="1464"/>
        <end position="1473"/>
    </location>
</feature>
<dbReference type="InterPro" id="IPR001650">
    <property type="entry name" value="Helicase_C-like"/>
</dbReference>
<dbReference type="InterPro" id="IPR007569">
    <property type="entry name" value="DUF559"/>
</dbReference>
<dbReference type="SUPFAM" id="SSF52540">
    <property type="entry name" value="P-loop containing nucleoside triphosphate hydrolases"/>
    <property type="match status" value="2"/>
</dbReference>
<dbReference type="InterPro" id="IPR011545">
    <property type="entry name" value="DEAD/DEAH_box_helicase_dom"/>
</dbReference>
<dbReference type="GO" id="GO:0003677">
    <property type="term" value="F:DNA binding"/>
    <property type="evidence" value="ECO:0007669"/>
    <property type="project" value="TreeGrafter"/>
</dbReference>
<comment type="caution">
    <text evidence="6">The sequence shown here is derived from an EMBL/GenBank/DDBJ whole genome shotgun (WGS) entry which is preliminary data.</text>
</comment>
<feature type="region of interest" description="Disordered" evidence="3">
    <location>
        <begin position="1463"/>
        <end position="1482"/>
    </location>
</feature>
<dbReference type="EMBL" id="SWAD01000015">
    <property type="protein sequence ID" value="TMQ77918.1"/>
    <property type="molecule type" value="Genomic_DNA"/>
</dbReference>
<keyword evidence="2" id="KW-0067">ATP-binding</keyword>
<dbReference type="SMART" id="SM00490">
    <property type="entry name" value="HELICc"/>
    <property type="match status" value="1"/>
</dbReference>
<evidence type="ECO:0000259" key="4">
    <source>
        <dbReference type="PROSITE" id="PS51192"/>
    </source>
</evidence>
<dbReference type="InterPro" id="IPR052511">
    <property type="entry name" value="ATP-dep_Helicase"/>
</dbReference>
<dbReference type="Pfam" id="PF04480">
    <property type="entry name" value="DUF559"/>
    <property type="match status" value="1"/>
</dbReference>
<dbReference type="Pfam" id="PF00271">
    <property type="entry name" value="Helicase_C"/>
    <property type="match status" value="1"/>
</dbReference>
<organism evidence="6 7">
    <name type="scientific">Candidatus Accumulibacter phosphatis</name>
    <dbReference type="NCBI Taxonomy" id="327160"/>
    <lineage>
        <taxon>Bacteria</taxon>
        <taxon>Pseudomonadati</taxon>
        <taxon>Pseudomonadota</taxon>
        <taxon>Betaproteobacteria</taxon>
        <taxon>Candidatus Accumulibacter</taxon>
    </lineage>
</organism>
<dbReference type="RefSeq" id="WP_138677587.1">
    <property type="nucleotide sequence ID" value="NZ_SWAD01000015.1"/>
</dbReference>
<dbReference type="PANTHER" id="PTHR47962">
    <property type="entry name" value="ATP-DEPENDENT HELICASE LHR-RELATED-RELATED"/>
    <property type="match status" value="1"/>
</dbReference>
<evidence type="ECO:0000256" key="1">
    <source>
        <dbReference type="ARBA" id="ARBA00022741"/>
    </source>
</evidence>
<evidence type="ECO:0000259" key="5">
    <source>
        <dbReference type="PROSITE" id="PS51194"/>
    </source>
</evidence>
<accession>A0A5S4ERG1</accession>
<dbReference type="SMART" id="SM00487">
    <property type="entry name" value="DEXDc"/>
    <property type="match status" value="1"/>
</dbReference>
<dbReference type="GO" id="GO:0005524">
    <property type="term" value="F:ATP binding"/>
    <property type="evidence" value="ECO:0007669"/>
    <property type="project" value="UniProtKB-KW"/>
</dbReference>
<dbReference type="InterPro" id="IPR018973">
    <property type="entry name" value="MZB"/>
</dbReference>
<keyword evidence="6" id="KW-0347">Helicase</keyword>
<evidence type="ECO:0000313" key="6">
    <source>
        <dbReference type="EMBL" id="TMQ77918.1"/>
    </source>
</evidence>
<keyword evidence="1" id="KW-0547">Nucleotide-binding</keyword>
<evidence type="ECO:0000256" key="2">
    <source>
        <dbReference type="ARBA" id="ARBA00022840"/>
    </source>
</evidence>
<dbReference type="Proteomes" id="UP000306324">
    <property type="component" value="Unassembled WGS sequence"/>
</dbReference>
<proteinExistence type="predicted"/>
<dbReference type="InterPro" id="IPR014001">
    <property type="entry name" value="Helicase_ATP-bd"/>
</dbReference>
<name>A0A5S4ERG1_9PROT</name>